<dbReference type="EMBL" id="VSSQ01011817">
    <property type="protein sequence ID" value="MPM47782.1"/>
    <property type="molecule type" value="Genomic_DNA"/>
</dbReference>
<keyword evidence="3 6" id="KW-0812">Transmembrane</keyword>
<evidence type="ECO:0000256" key="2">
    <source>
        <dbReference type="ARBA" id="ARBA00022475"/>
    </source>
</evidence>
<sequence>MRNIENEETRKKYIPSIDYLVYKMLGVLVITLFIFILNLLYPVPEYGYCFTLLIALIFCGFWIILPLIADKALTVIGLFIYTFYILSQRVYFNGFGAYFDLKYASSMTSEVAGVGSSVLELIKLSDYLMLGGFILTAVIICLMPVRKGKALSYRLVFKMVFCLIGAGLGFWTYNSFITKLNATVSSSFSYNETDLYIYDIIPSTEAYVAKFGINAFLFSDIYNNFLSPQLDNYDDKKAAIDEYLTANNTAIDTNDHTGIFEGKNLIIIQGESLMTMGIDETLTPTLYHLMSSGIYFENFSAPLLAGSTSDTEIMVQNSIYPMANGYATMHTYANNTFPISLAQIFKNLSYHTTIFHNNYGVYYNRSVFYGNDAYDKFYDTTELGLENLCSDAKLMDYASWIVAEQESFYAYFITYSGHQPYSLTNAADSAVSESAMKEYKEYITIINQVYPGLDEFMQVYLAKCMSLDRGISSLITALESYGKLEDTVIVILGDHVVKGYDDEENSESLEILNQEDPVVPLIIWNVNYGAETVEKYCNSLDVLPTLMNMFSIDYDKQYVFGSDIFDDNYIGYYFTVNGTVESTDFKYDYLTGLTVSNDFSEAEAYSWIDKFNRLKEISQYIIETDYFGQD</sequence>
<feature type="domain" description="Sulfatase N-terminal" evidence="7">
    <location>
        <begin position="263"/>
        <end position="550"/>
    </location>
</feature>
<evidence type="ECO:0000256" key="4">
    <source>
        <dbReference type="ARBA" id="ARBA00022989"/>
    </source>
</evidence>
<keyword evidence="2" id="KW-1003">Cell membrane</keyword>
<evidence type="ECO:0000256" key="6">
    <source>
        <dbReference type="SAM" id="Phobius"/>
    </source>
</evidence>
<feature type="transmembrane region" description="Helical" evidence="6">
    <location>
        <begin position="20"/>
        <end position="40"/>
    </location>
</feature>
<dbReference type="AlphaFoldDB" id="A0A645A400"/>
<dbReference type="SUPFAM" id="SSF53649">
    <property type="entry name" value="Alkaline phosphatase-like"/>
    <property type="match status" value="1"/>
</dbReference>
<organism evidence="8">
    <name type="scientific">bioreactor metagenome</name>
    <dbReference type="NCBI Taxonomy" id="1076179"/>
    <lineage>
        <taxon>unclassified sequences</taxon>
        <taxon>metagenomes</taxon>
        <taxon>ecological metagenomes</taxon>
    </lineage>
</organism>
<comment type="caution">
    <text evidence="8">The sequence shown here is derived from an EMBL/GenBank/DDBJ whole genome shotgun (WGS) entry which is preliminary data.</text>
</comment>
<dbReference type="Gene3D" id="3.40.720.10">
    <property type="entry name" value="Alkaline Phosphatase, subunit A"/>
    <property type="match status" value="1"/>
</dbReference>
<feature type="transmembrane region" description="Helical" evidence="6">
    <location>
        <begin position="46"/>
        <end position="65"/>
    </location>
</feature>
<name>A0A645A400_9ZZZZ</name>
<evidence type="ECO:0000256" key="1">
    <source>
        <dbReference type="ARBA" id="ARBA00004651"/>
    </source>
</evidence>
<evidence type="ECO:0000259" key="7">
    <source>
        <dbReference type="Pfam" id="PF00884"/>
    </source>
</evidence>
<reference evidence="8" key="1">
    <citation type="submission" date="2019-08" db="EMBL/GenBank/DDBJ databases">
        <authorList>
            <person name="Kucharzyk K."/>
            <person name="Murdoch R.W."/>
            <person name="Higgins S."/>
            <person name="Loffler F."/>
        </authorList>
    </citation>
    <scope>NUCLEOTIDE SEQUENCE</scope>
</reference>
<dbReference type="PANTHER" id="PTHR47371">
    <property type="entry name" value="LIPOTEICHOIC ACID SYNTHASE"/>
    <property type="match status" value="1"/>
</dbReference>
<dbReference type="Pfam" id="PF00884">
    <property type="entry name" value="Sulfatase"/>
    <property type="match status" value="1"/>
</dbReference>
<comment type="subcellular location">
    <subcellularLocation>
        <location evidence="1">Cell membrane</location>
        <topology evidence="1">Multi-pass membrane protein</topology>
    </subcellularLocation>
</comment>
<evidence type="ECO:0000256" key="5">
    <source>
        <dbReference type="ARBA" id="ARBA00023136"/>
    </source>
</evidence>
<evidence type="ECO:0000313" key="8">
    <source>
        <dbReference type="EMBL" id="MPM47782.1"/>
    </source>
</evidence>
<accession>A0A645A400</accession>
<protein>
    <recommendedName>
        <fullName evidence="7">Sulfatase N-terminal domain-containing protein</fullName>
    </recommendedName>
</protein>
<dbReference type="InterPro" id="IPR050448">
    <property type="entry name" value="OpgB/LTA_synthase_biosynth"/>
</dbReference>
<feature type="transmembrane region" description="Helical" evidence="6">
    <location>
        <begin position="127"/>
        <end position="143"/>
    </location>
</feature>
<feature type="transmembrane region" description="Helical" evidence="6">
    <location>
        <begin position="155"/>
        <end position="173"/>
    </location>
</feature>
<feature type="transmembrane region" description="Helical" evidence="6">
    <location>
        <begin position="72"/>
        <end position="92"/>
    </location>
</feature>
<gene>
    <name evidence="8" type="ORF">SDC9_94500</name>
</gene>
<proteinExistence type="predicted"/>
<keyword evidence="5 6" id="KW-0472">Membrane</keyword>
<dbReference type="Gene3D" id="3.30.1120.170">
    <property type="match status" value="1"/>
</dbReference>
<dbReference type="InterPro" id="IPR017850">
    <property type="entry name" value="Alkaline_phosphatase_core_sf"/>
</dbReference>
<dbReference type="PANTHER" id="PTHR47371:SF3">
    <property type="entry name" value="PHOSPHOGLYCEROL TRANSFERASE I"/>
    <property type="match status" value="1"/>
</dbReference>
<dbReference type="InterPro" id="IPR000917">
    <property type="entry name" value="Sulfatase_N"/>
</dbReference>
<dbReference type="CDD" id="cd16015">
    <property type="entry name" value="LTA_synthase"/>
    <property type="match status" value="1"/>
</dbReference>
<evidence type="ECO:0000256" key="3">
    <source>
        <dbReference type="ARBA" id="ARBA00022692"/>
    </source>
</evidence>
<dbReference type="GO" id="GO:0005886">
    <property type="term" value="C:plasma membrane"/>
    <property type="evidence" value="ECO:0007669"/>
    <property type="project" value="UniProtKB-SubCell"/>
</dbReference>
<keyword evidence="4 6" id="KW-1133">Transmembrane helix</keyword>